<dbReference type="InterPro" id="IPR036179">
    <property type="entry name" value="Ig-like_dom_sf"/>
</dbReference>
<dbReference type="EMBL" id="AFYH01220224">
    <property type="status" value="NOT_ANNOTATED_CDS"/>
    <property type="molecule type" value="Genomic_DNA"/>
</dbReference>
<dbReference type="eggNOG" id="KOG3515">
    <property type="taxonomic scope" value="Eukaryota"/>
</dbReference>
<dbReference type="Ensembl" id="ENSLACT00000026663.1">
    <property type="protein sequence ID" value="ENSLACP00000023461.1"/>
    <property type="gene ID" value="ENSLACG00000022292.1"/>
</dbReference>
<dbReference type="FunCoup" id="M3XL55">
    <property type="interactions" value="302"/>
</dbReference>
<reference evidence="6" key="3">
    <citation type="submission" date="2025-09" db="UniProtKB">
        <authorList>
            <consortium name="Ensembl"/>
        </authorList>
    </citation>
    <scope>IDENTIFICATION</scope>
</reference>
<feature type="chain" id="PRO_5004043854" description="Ig-like domain-containing protein" evidence="4">
    <location>
        <begin position="26"/>
        <end position="381"/>
    </location>
</feature>
<dbReference type="InterPro" id="IPR003006">
    <property type="entry name" value="Ig/MHC_CS"/>
</dbReference>
<dbReference type="InterPro" id="IPR013783">
    <property type="entry name" value="Ig-like_fold"/>
</dbReference>
<dbReference type="EMBL" id="AFYH01220218">
    <property type="status" value="NOT_ANNOTATED_CDS"/>
    <property type="molecule type" value="Genomic_DNA"/>
</dbReference>
<evidence type="ECO:0000313" key="7">
    <source>
        <dbReference type="Proteomes" id="UP000008672"/>
    </source>
</evidence>
<dbReference type="AlphaFoldDB" id="M3XL55"/>
<dbReference type="SMART" id="SM00409">
    <property type="entry name" value="IG"/>
    <property type="match status" value="1"/>
</dbReference>
<dbReference type="EMBL" id="AFYH01220222">
    <property type="status" value="NOT_ANNOTATED_CDS"/>
    <property type="molecule type" value="Genomic_DNA"/>
</dbReference>
<dbReference type="SUPFAM" id="SSF48726">
    <property type="entry name" value="Immunoglobulin"/>
    <property type="match status" value="3"/>
</dbReference>
<dbReference type="EMBL" id="AFYH01220223">
    <property type="status" value="NOT_ANNOTATED_CDS"/>
    <property type="molecule type" value="Genomic_DNA"/>
</dbReference>
<dbReference type="EMBL" id="AFYH01220220">
    <property type="status" value="NOT_ANNOTATED_CDS"/>
    <property type="molecule type" value="Genomic_DNA"/>
</dbReference>
<evidence type="ECO:0000313" key="6">
    <source>
        <dbReference type="Ensembl" id="ENSLACP00000023461.1"/>
    </source>
</evidence>
<dbReference type="EMBL" id="AFYH01220221">
    <property type="status" value="NOT_ANNOTATED_CDS"/>
    <property type="molecule type" value="Genomic_DNA"/>
</dbReference>
<reference evidence="6" key="2">
    <citation type="submission" date="2025-08" db="UniProtKB">
        <authorList>
            <consortium name="Ensembl"/>
        </authorList>
    </citation>
    <scope>IDENTIFICATION</scope>
</reference>
<feature type="signal peptide" evidence="4">
    <location>
        <begin position="1"/>
        <end position="25"/>
    </location>
</feature>
<dbReference type="InterPro" id="IPR003599">
    <property type="entry name" value="Ig_sub"/>
</dbReference>
<protein>
    <recommendedName>
        <fullName evidence="5">Ig-like domain-containing protein</fullName>
    </recommendedName>
</protein>
<dbReference type="InterPro" id="IPR051755">
    <property type="entry name" value="Ig-like_CS_Receptor"/>
</dbReference>
<keyword evidence="7" id="KW-1185">Reference proteome</keyword>
<dbReference type="CDD" id="cd00098">
    <property type="entry name" value="IgC1"/>
    <property type="match status" value="2"/>
</dbReference>
<keyword evidence="3" id="KW-0812">Transmembrane</keyword>
<dbReference type="GeneTree" id="ENSGT00940000163371"/>
<accession>M3XL55</accession>
<dbReference type="PROSITE" id="PS00290">
    <property type="entry name" value="IG_MHC"/>
    <property type="match status" value="2"/>
</dbReference>
<dbReference type="InterPro" id="IPR007110">
    <property type="entry name" value="Ig-like_dom"/>
</dbReference>
<dbReference type="EMBL" id="AFYH01220219">
    <property type="status" value="NOT_ANNOTATED_CDS"/>
    <property type="molecule type" value="Genomic_DNA"/>
</dbReference>
<keyword evidence="2" id="KW-0325">Glycoprotein</keyword>
<feature type="domain" description="Ig-like" evidence="5">
    <location>
        <begin position="13"/>
        <end position="130"/>
    </location>
</feature>
<dbReference type="PANTHER" id="PTHR19971">
    <property type="entry name" value="SIGNAL-REGULATORY PROTEIN BETA"/>
    <property type="match status" value="1"/>
</dbReference>
<dbReference type="InParanoid" id="M3XL55"/>
<evidence type="ECO:0000256" key="4">
    <source>
        <dbReference type="SAM" id="SignalP"/>
    </source>
</evidence>
<keyword evidence="3" id="KW-0472">Membrane</keyword>
<proteinExistence type="predicted"/>
<evidence type="ECO:0000259" key="5">
    <source>
        <dbReference type="PROSITE" id="PS50835"/>
    </source>
</evidence>
<dbReference type="OMA" id="MNISHEP"/>
<dbReference type="SMART" id="SM00407">
    <property type="entry name" value="IGc1"/>
    <property type="match status" value="2"/>
</dbReference>
<reference evidence="7" key="1">
    <citation type="submission" date="2011-08" db="EMBL/GenBank/DDBJ databases">
        <title>The draft genome of Latimeria chalumnae.</title>
        <authorList>
            <person name="Di Palma F."/>
            <person name="Alfoldi J."/>
            <person name="Johnson J."/>
            <person name="Berlin A."/>
            <person name="Gnerre S."/>
            <person name="Jaffe D."/>
            <person name="MacCallum I."/>
            <person name="Young S."/>
            <person name="Walker B.J."/>
            <person name="Lander E."/>
            <person name="Lindblad-Toh K."/>
        </authorList>
    </citation>
    <scope>NUCLEOTIDE SEQUENCE [LARGE SCALE GENOMIC DNA]</scope>
    <source>
        <strain evidence="7">Wild caught</strain>
    </source>
</reference>
<feature type="transmembrane region" description="Helical" evidence="3">
    <location>
        <begin position="340"/>
        <end position="360"/>
    </location>
</feature>
<evidence type="ECO:0000256" key="1">
    <source>
        <dbReference type="ARBA" id="ARBA00023157"/>
    </source>
</evidence>
<dbReference type="PROSITE" id="PS50835">
    <property type="entry name" value="IG_LIKE"/>
    <property type="match status" value="3"/>
</dbReference>
<dbReference type="Gene3D" id="2.60.40.10">
    <property type="entry name" value="Immunoglobulins"/>
    <property type="match status" value="3"/>
</dbReference>
<feature type="domain" description="Ig-like" evidence="5">
    <location>
        <begin position="237"/>
        <end position="330"/>
    </location>
</feature>
<keyword evidence="1" id="KW-1015">Disulfide bond</keyword>
<dbReference type="EMBL" id="AFYH01220217">
    <property type="status" value="NOT_ANNOTATED_CDS"/>
    <property type="molecule type" value="Genomic_DNA"/>
</dbReference>
<dbReference type="InterPro" id="IPR003597">
    <property type="entry name" value="Ig_C1-set"/>
</dbReference>
<dbReference type="Pfam" id="PF07654">
    <property type="entry name" value="C1-set"/>
    <property type="match status" value="2"/>
</dbReference>
<dbReference type="HOGENOM" id="CLU_725537_0_0_1"/>
<dbReference type="InterPro" id="IPR013106">
    <property type="entry name" value="Ig_V-set"/>
</dbReference>
<organism evidence="6 7">
    <name type="scientific">Latimeria chalumnae</name>
    <name type="common">Coelacanth</name>
    <dbReference type="NCBI Taxonomy" id="7897"/>
    <lineage>
        <taxon>Eukaryota</taxon>
        <taxon>Metazoa</taxon>
        <taxon>Chordata</taxon>
        <taxon>Craniata</taxon>
        <taxon>Vertebrata</taxon>
        <taxon>Euteleostomi</taxon>
        <taxon>Coelacanthiformes</taxon>
        <taxon>Coelacanthidae</taxon>
        <taxon>Latimeria</taxon>
    </lineage>
</organism>
<keyword evidence="4" id="KW-0732">Signal</keyword>
<feature type="domain" description="Ig-like" evidence="5">
    <location>
        <begin position="137"/>
        <end position="230"/>
    </location>
</feature>
<dbReference type="Pfam" id="PF07686">
    <property type="entry name" value="V-set"/>
    <property type="match status" value="1"/>
</dbReference>
<keyword evidence="3" id="KW-1133">Transmembrane helix</keyword>
<dbReference type="Proteomes" id="UP000008672">
    <property type="component" value="Unassembled WGS sequence"/>
</dbReference>
<evidence type="ECO:0000256" key="3">
    <source>
        <dbReference type="SAM" id="Phobius"/>
    </source>
</evidence>
<evidence type="ECO:0000256" key="2">
    <source>
        <dbReference type="ARBA" id="ARBA00023180"/>
    </source>
</evidence>
<name>M3XL55_LATCH</name>
<sequence>MIRKREKGMAWKPLILLFFLRSSCAHFVISTDPSPVKTRPGSDMLLKCLLTPDKPPVNPAFLAFAWKHKEEKVVEFQREVKIFRPGVQVFTGDFKNGNLSLLLPSITMDDEGDYSCTVTYNRSVEKKNISLQIEVPPEITVHDTVVPKDTLSVIKCSIQGFYPQNITVQWLRDGNIINGSTLSPLQKNEDNTFSVDSDYVFMPTSRDSSSTYSCRVSHSALQQPIQKDIRLQLGAAPEVIVNDQLVVKDAPSVLHCSVQRFYPENITILWLQDGKVLNGSFISQLQMNPDNTFSVEAYFIFTPSCSDVSSTFSCQVFHIALRDPLQKNFRLMFANAEIPAWKVTLVMLLMLTPLMMIIGLEWHNCRKGTVPLAEERRKGKI</sequence>